<sequence length="57" mass="6304">MLEVWDLCSMTTPLPVQPTVIHHTPVAPDEKKSRFLGSSDGGIPIFKGFGILFFHHA</sequence>
<name>A0A8T0UYR9_PANVG</name>
<evidence type="ECO:0000313" key="2">
    <source>
        <dbReference type="Proteomes" id="UP000823388"/>
    </source>
</evidence>
<proteinExistence type="predicted"/>
<dbReference type="AlphaFoldDB" id="A0A8T0UYR9"/>
<organism evidence="1 2">
    <name type="scientific">Panicum virgatum</name>
    <name type="common">Blackwell switchgrass</name>
    <dbReference type="NCBI Taxonomy" id="38727"/>
    <lineage>
        <taxon>Eukaryota</taxon>
        <taxon>Viridiplantae</taxon>
        <taxon>Streptophyta</taxon>
        <taxon>Embryophyta</taxon>
        <taxon>Tracheophyta</taxon>
        <taxon>Spermatophyta</taxon>
        <taxon>Magnoliopsida</taxon>
        <taxon>Liliopsida</taxon>
        <taxon>Poales</taxon>
        <taxon>Poaceae</taxon>
        <taxon>PACMAD clade</taxon>
        <taxon>Panicoideae</taxon>
        <taxon>Panicodae</taxon>
        <taxon>Paniceae</taxon>
        <taxon>Panicinae</taxon>
        <taxon>Panicum</taxon>
        <taxon>Panicum sect. Hiantes</taxon>
    </lineage>
</organism>
<reference evidence="1" key="1">
    <citation type="submission" date="2020-05" db="EMBL/GenBank/DDBJ databases">
        <title>WGS assembly of Panicum virgatum.</title>
        <authorList>
            <person name="Lovell J.T."/>
            <person name="Jenkins J."/>
            <person name="Shu S."/>
            <person name="Juenger T.E."/>
            <person name="Schmutz J."/>
        </authorList>
    </citation>
    <scope>NUCLEOTIDE SEQUENCE</scope>
    <source>
        <strain evidence="1">AP13</strain>
    </source>
</reference>
<protein>
    <submittedName>
        <fullName evidence="1">Uncharacterized protein</fullName>
    </submittedName>
</protein>
<dbReference type="EMBL" id="CM029041">
    <property type="protein sequence ID" value="KAG2629412.1"/>
    <property type="molecule type" value="Genomic_DNA"/>
</dbReference>
<gene>
    <name evidence="1" type="ORF">PVAP13_3KG430600</name>
</gene>
<accession>A0A8T0UYR9</accession>
<dbReference type="Proteomes" id="UP000823388">
    <property type="component" value="Chromosome 3K"/>
</dbReference>
<comment type="caution">
    <text evidence="1">The sequence shown here is derived from an EMBL/GenBank/DDBJ whole genome shotgun (WGS) entry which is preliminary data.</text>
</comment>
<keyword evidence="2" id="KW-1185">Reference proteome</keyword>
<evidence type="ECO:0000313" key="1">
    <source>
        <dbReference type="EMBL" id="KAG2629412.1"/>
    </source>
</evidence>